<keyword evidence="2 5" id="KW-0378">Hydrolase</keyword>
<evidence type="ECO:0000259" key="4">
    <source>
        <dbReference type="Pfam" id="PF01156"/>
    </source>
</evidence>
<dbReference type="AlphaFoldDB" id="A0A8J8W368"/>
<proteinExistence type="inferred from homology"/>
<evidence type="ECO:0000313" key="5">
    <source>
        <dbReference type="EMBL" id="KAF7717202.1"/>
    </source>
</evidence>
<dbReference type="OrthoDB" id="5783963at2759"/>
<dbReference type="Pfam" id="PF01156">
    <property type="entry name" value="IU_nuc_hydro"/>
    <property type="match status" value="1"/>
</dbReference>
<keyword evidence="6" id="KW-1185">Reference proteome</keyword>
<protein>
    <submittedName>
        <fullName evidence="5">Inosine-uridine-preferring nucleoside hydrolase</fullName>
    </submittedName>
</protein>
<gene>
    <name evidence="5" type="ORF">PECM_004736</name>
</gene>
<dbReference type="InterPro" id="IPR001910">
    <property type="entry name" value="Inosine/uridine_hydrolase_dom"/>
</dbReference>
<evidence type="ECO:0000313" key="6">
    <source>
        <dbReference type="Proteomes" id="UP000631181"/>
    </source>
</evidence>
<dbReference type="GO" id="GO:0008477">
    <property type="term" value="F:purine nucleosidase activity"/>
    <property type="evidence" value="ECO:0007669"/>
    <property type="project" value="TreeGrafter"/>
</dbReference>
<keyword evidence="3" id="KW-0326">Glycosidase</keyword>
<comment type="caution">
    <text evidence="5">The sequence shown here is derived from an EMBL/GenBank/DDBJ whole genome shotgun (WGS) entry which is preliminary data.</text>
</comment>
<feature type="domain" description="Inosine/uridine-preferring nucleoside hydrolase" evidence="4">
    <location>
        <begin position="6"/>
        <end position="377"/>
    </location>
</feature>
<name>A0A8J8W368_9EURO</name>
<evidence type="ECO:0000256" key="3">
    <source>
        <dbReference type="ARBA" id="ARBA00023295"/>
    </source>
</evidence>
<dbReference type="Proteomes" id="UP000631181">
    <property type="component" value="Unassembled WGS sequence"/>
</dbReference>
<sequence>MARTKIILDTDPGIDDILALLLALSAKPEELELLLISLTFGNIEVKSCLRNVVSMFHILEREMQWRRQNGRPEGFGVLHASRPIVAVGAEEPLEDQKLLADYFHGMDGLGGIHTTHPHLTPSQAWEHLFDPSQDPEGIEAVKTGADHEDRRFIPSKLPAYKEILRALRENEPDTITLVAVGPLTNLALAAAEDPETFLRVKEVVVMGGAVNMPGNVTPMGEFNAYADAFAAARVFALTSPNPNSTLPPSKTSLLPPYPASLSRQLTLRLFPLDITLRHNLSRGEFRAAVLPLVEAGSPLAEWVSAFMGHTFRTLEKLHPGHVGDDASLSMHDPVCVYYALTSDDPRWGPSTTSPEDIRIETTGQWTRGMCVVDRRNRHPIDSDEQSSSDHGHWLSKRVGNRILRMDASPAEASFGTVIIENLFK</sequence>
<dbReference type="SUPFAM" id="SSF53590">
    <property type="entry name" value="Nucleoside hydrolase"/>
    <property type="match status" value="1"/>
</dbReference>
<dbReference type="EMBL" id="WIWV01000030">
    <property type="protein sequence ID" value="KAF7717202.1"/>
    <property type="molecule type" value="Genomic_DNA"/>
</dbReference>
<comment type="similarity">
    <text evidence="1">Belongs to the IUNH family.</text>
</comment>
<dbReference type="GO" id="GO:0006152">
    <property type="term" value="P:purine nucleoside catabolic process"/>
    <property type="evidence" value="ECO:0007669"/>
    <property type="project" value="TreeGrafter"/>
</dbReference>
<accession>A0A8J8W368</accession>
<evidence type="ECO:0000256" key="2">
    <source>
        <dbReference type="ARBA" id="ARBA00022801"/>
    </source>
</evidence>
<dbReference type="PANTHER" id="PTHR12304">
    <property type="entry name" value="INOSINE-URIDINE PREFERRING NUCLEOSIDE HYDROLASE"/>
    <property type="match status" value="1"/>
</dbReference>
<dbReference type="PANTHER" id="PTHR12304:SF56">
    <property type="entry name" value="HYDROLASE, PUTATIVE (AFU_ORTHOLOGUE AFUA_1G11790)-RELATED"/>
    <property type="match status" value="1"/>
</dbReference>
<evidence type="ECO:0000256" key="1">
    <source>
        <dbReference type="ARBA" id="ARBA00009176"/>
    </source>
</evidence>
<dbReference type="InterPro" id="IPR023186">
    <property type="entry name" value="IUNH"/>
</dbReference>
<organism evidence="5 6">
    <name type="scientific">Penicillium ucsense</name>
    <dbReference type="NCBI Taxonomy" id="2839758"/>
    <lineage>
        <taxon>Eukaryota</taxon>
        <taxon>Fungi</taxon>
        <taxon>Dikarya</taxon>
        <taxon>Ascomycota</taxon>
        <taxon>Pezizomycotina</taxon>
        <taxon>Eurotiomycetes</taxon>
        <taxon>Eurotiomycetidae</taxon>
        <taxon>Eurotiales</taxon>
        <taxon>Aspergillaceae</taxon>
        <taxon>Penicillium</taxon>
    </lineage>
</organism>
<dbReference type="Gene3D" id="3.90.245.10">
    <property type="entry name" value="Ribonucleoside hydrolase-like"/>
    <property type="match status" value="1"/>
</dbReference>
<dbReference type="InterPro" id="IPR036452">
    <property type="entry name" value="Ribo_hydro-like"/>
</dbReference>
<reference evidence="5" key="1">
    <citation type="journal article" date="2020" name="Front. Microbiol.">
        <title>Gene regulatory networks of Penicillium echinulatum 2HH and Penicillium oxalicum 114-2 inferred by a computational biology approach.</title>
        <authorList>
            <person name="Lenz A.R."/>
            <person name="Galan-Vasquez E."/>
            <person name="Balbinot E."/>
            <person name="De Abreu F.P."/>
            <person name="De Oliveira N.S."/>
            <person name="Da Rosa L.O."/>
            <person name="De Avila E Silva S."/>
            <person name="Camassola M."/>
            <person name="Dillon A.J.P."/>
            <person name="Perez-Rueda E."/>
        </authorList>
    </citation>
    <scope>NUCLEOTIDE SEQUENCE</scope>
    <source>
        <strain evidence="5">S1M29</strain>
    </source>
</reference>
<dbReference type="GO" id="GO:0005829">
    <property type="term" value="C:cytosol"/>
    <property type="evidence" value="ECO:0007669"/>
    <property type="project" value="TreeGrafter"/>
</dbReference>